<name>A0A7W7KCU9_9SPHN</name>
<dbReference type="Pfam" id="PF13411">
    <property type="entry name" value="MerR_1"/>
    <property type="match status" value="1"/>
</dbReference>
<evidence type="ECO:0000256" key="2">
    <source>
        <dbReference type="SAM" id="Coils"/>
    </source>
</evidence>
<dbReference type="AlphaFoldDB" id="A0A7W7KCU9"/>
<dbReference type="PROSITE" id="PS50937">
    <property type="entry name" value="HTH_MERR_2"/>
    <property type="match status" value="1"/>
</dbReference>
<evidence type="ECO:0000313" key="5">
    <source>
        <dbReference type="Proteomes" id="UP000555448"/>
    </source>
</evidence>
<evidence type="ECO:0000313" key="4">
    <source>
        <dbReference type="EMBL" id="MBB4860489.1"/>
    </source>
</evidence>
<comment type="caution">
    <text evidence="4">The sequence shown here is derived from an EMBL/GenBank/DDBJ whole genome shotgun (WGS) entry which is preliminary data.</text>
</comment>
<organism evidence="4 5">
    <name type="scientific">Novosphingobium chloroacetimidivorans</name>
    <dbReference type="NCBI Taxonomy" id="1428314"/>
    <lineage>
        <taxon>Bacteria</taxon>
        <taxon>Pseudomonadati</taxon>
        <taxon>Pseudomonadota</taxon>
        <taxon>Alphaproteobacteria</taxon>
        <taxon>Sphingomonadales</taxon>
        <taxon>Sphingomonadaceae</taxon>
        <taxon>Novosphingobium</taxon>
    </lineage>
</organism>
<protein>
    <submittedName>
        <fullName evidence="4">DNA-binding transcriptional MerR regulator</fullName>
    </submittedName>
</protein>
<proteinExistence type="predicted"/>
<dbReference type="PANTHER" id="PTHR30204:SF58">
    <property type="entry name" value="HTH-TYPE TRANSCRIPTIONAL REGULATOR YFMP"/>
    <property type="match status" value="1"/>
</dbReference>
<feature type="domain" description="HTH merR-type" evidence="3">
    <location>
        <begin position="27"/>
        <end position="94"/>
    </location>
</feature>
<dbReference type="GO" id="GO:0003677">
    <property type="term" value="F:DNA binding"/>
    <property type="evidence" value="ECO:0007669"/>
    <property type="project" value="UniProtKB-KW"/>
</dbReference>
<reference evidence="4 5" key="1">
    <citation type="submission" date="2020-08" db="EMBL/GenBank/DDBJ databases">
        <title>Functional genomics of gut bacteria from endangered species of beetles.</title>
        <authorList>
            <person name="Carlos-Shanley C."/>
        </authorList>
    </citation>
    <scope>NUCLEOTIDE SEQUENCE [LARGE SCALE GENOMIC DNA]</scope>
    <source>
        <strain evidence="4 5">S00245</strain>
    </source>
</reference>
<dbReference type="SUPFAM" id="SSF46955">
    <property type="entry name" value="Putative DNA-binding domain"/>
    <property type="match status" value="1"/>
</dbReference>
<gene>
    <name evidence="4" type="ORF">HNO88_003833</name>
</gene>
<dbReference type="GO" id="GO:0003700">
    <property type="term" value="F:DNA-binding transcription factor activity"/>
    <property type="evidence" value="ECO:0007669"/>
    <property type="project" value="InterPro"/>
</dbReference>
<dbReference type="InterPro" id="IPR047057">
    <property type="entry name" value="MerR_fam"/>
</dbReference>
<accession>A0A7W7KCU9</accession>
<keyword evidence="2" id="KW-0175">Coiled coil</keyword>
<dbReference type="PANTHER" id="PTHR30204">
    <property type="entry name" value="REDOX-CYCLING DRUG-SENSING TRANSCRIPTIONAL ACTIVATOR SOXR"/>
    <property type="match status" value="1"/>
</dbReference>
<sequence length="154" mass="17379">MTELDASQLEVTEADAGQVAAGSLGELLGIQEAATQLGVTMRTLRFYEDKGLIAPQRVGTTRIYSRREVGRMQLILRGKRLGFSIREIAEFLDLYDVDPEHHVQVRQLIVKVSERMKDLKRQRQAIEQTLDELSSIEKQAKAWLRDHPGGPTHG</sequence>
<dbReference type="Gene3D" id="1.10.1660.10">
    <property type="match status" value="1"/>
</dbReference>
<keyword evidence="5" id="KW-1185">Reference proteome</keyword>
<dbReference type="Proteomes" id="UP000555448">
    <property type="component" value="Unassembled WGS sequence"/>
</dbReference>
<evidence type="ECO:0000256" key="1">
    <source>
        <dbReference type="ARBA" id="ARBA00023125"/>
    </source>
</evidence>
<dbReference type="EMBL" id="JACHLR010000023">
    <property type="protein sequence ID" value="MBB4860489.1"/>
    <property type="molecule type" value="Genomic_DNA"/>
</dbReference>
<evidence type="ECO:0000259" key="3">
    <source>
        <dbReference type="PROSITE" id="PS50937"/>
    </source>
</evidence>
<dbReference type="SMART" id="SM00422">
    <property type="entry name" value="HTH_MERR"/>
    <property type="match status" value="1"/>
</dbReference>
<dbReference type="CDD" id="cd04776">
    <property type="entry name" value="HTH_GnyR"/>
    <property type="match status" value="1"/>
</dbReference>
<dbReference type="InterPro" id="IPR009061">
    <property type="entry name" value="DNA-bd_dom_put_sf"/>
</dbReference>
<keyword evidence="1 4" id="KW-0238">DNA-binding</keyword>
<dbReference type="InterPro" id="IPR000551">
    <property type="entry name" value="MerR-type_HTH_dom"/>
</dbReference>
<feature type="coiled-coil region" evidence="2">
    <location>
        <begin position="109"/>
        <end position="146"/>
    </location>
</feature>